<comment type="caution">
    <text evidence="4">The sequence shown here is derived from an EMBL/GenBank/DDBJ whole genome shotgun (WGS) entry which is preliminary data.</text>
</comment>
<protein>
    <submittedName>
        <fullName evidence="4">Procollagen C-endopeptidase enhancer 1</fullName>
    </submittedName>
</protein>
<keyword evidence="5" id="KW-1185">Reference proteome</keyword>
<dbReference type="OrthoDB" id="6366701at2759"/>
<dbReference type="OMA" id="CAYTIPV"/>
<dbReference type="InterPro" id="IPR000859">
    <property type="entry name" value="CUB_dom"/>
</dbReference>
<gene>
    <name evidence="4" type="ORF">Ocin01_17044</name>
</gene>
<dbReference type="AlphaFoldDB" id="A0A1D2M9I7"/>
<reference evidence="4 5" key="1">
    <citation type="journal article" date="2016" name="Genome Biol. Evol.">
        <title>Gene Family Evolution Reflects Adaptation to Soil Environmental Stressors in the Genome of the Collembolan Orchesella cincta.</title>
        <authorList>
            <person name="Faddeeva-Vakhrusheva A."/>
            <person name="Derks M.F."/>
            <person name="Anvar S.Y."/>
            <person name="Agamennone V."/>
            <person name="Suring W."/>
            <person name="Smit S."/>
            <person name="van Straalen N.M."/>
            <person name="Roelofs D."/>
        </authorList>
    </citation>
    <scope>NUCLEOTIDE SEQUENCE [LARGE SCALE GENOMIC DNA]</scope>
    <source>
        <tissue evidence="4">Mixed pool</tissue>
    </source>
</reference>
<evidence type="ECO:0000313" key="5">
    <source>
        <dbReference type="Proteomes" id="UP000094527"/>
    </source>
</evidence>
<evidence type="ECO:0000256" key="2">
    <source>
        <dbReference type="SAM" id="SignalP"/>
    </source>
</evidence>
<keyword evidence="2" id="KW-0732">Signal</keyword>
<name>A0A1D2M9I7_ORCCI</name>
<organism evidence="4 5">
    <name type="scientific">Orchesella cincta</name>
    <name type="common">Springtail</name>
    <name type="synonym">Podura cincta</name>
    <dbReference type="NCBI Taxonomy" id="48709"/>
    <lineage>
        <taxon>Eukaryota</taxon>
        <taxon>Metazoa</taxon>
        <taxon>Ecdysozoa</taxon>
        <taxon>Arthropoda</taxon>
        <taxon>Hexapoda</taxon>
        <taxon>Collembola</taxon>
        <taxon>Entomobryomorpha</taxon>
        <taxon>Entomobryoidea</taxon>
        <taxon>Orchesellidae</taxon>
        <taxon>Orchesellinae</taxon>
        <taxon>Orchesella</taxon>
    </lineage>
</organism>
<dbReference type="Proteomes" id="UP000094527">
    <property type="component" value="Unassembled WGS sequence"/>
</dbReference>
<dbReference type="Gene3D" id="2.60.120.290">
    <property type="entry name" value="Spermadhesin, CUB domain"/>
    <property type="match status" value="1"/>
</dbReference>
<dbReference type="EMBL" id="LJIJ01002484">
    <property type="protein sequence ID" value="ODM89638.1"/>
    <property type="molecule type" value="Genomic_DNA"/>
</dbReference>
<evidence type="ECO:0000313" key="4">
    <source>
        <dbReference type="EMBL" id="ODM89638.1"/>
    </source>
</evidence>
<feature type="signal peptide" evidence="2">
    <location>
        <begin position="1"/>
        <end position="19"/>
    </location>
</feature>
<evidence type="ECO:0000259" key="3">
    <source>
        <dbReference type="SMART" id="SM00042"/>
    </source>
</evidence>
<dbReference type="SUPFAM" id="SSF49854">
    <property type="entry name" value="Spermadhesin, CUB domain"/>
    <property type="match status" value="2"/>
</dbReference>
<evidence type="ECO:0000256" key="1">
    <source>
        <dbReference type="ARBA" id="ARBA00023157"/>
    </source>
</evidence>
<keyword evidence="1" id="KW-1015">Disulfide bond</keyword>
<feature type="domain" description="CUB" evidence="3">
    <location>
        <begin position="26"/>
        <end position="272"/>
    </location>
</feature>
<proteinExistence type="predicted"/>
<accession>A0A1D2M9I7</accession>
<dbReference type="SMART" id="SM00042">
    <property type="entry name" value="CUB"/>
    <property type="match status" value="1"/>
</dbReference>
<feature type="chain" id="PRO_5008903667" evidence="2">
    <location>
        <begin position="20"/>
        <end position="274"/>
    </location>
</feature>
<sequence>MRFTITLFLLGTFFVPIFSQSTISTCGGVINTSGSTISYKLFDLISKNERCVWTVRVANAATYTLNVVRMGSWDGREVTGACISIDSEGKTEVYQYGILDSKGPKELRNPCHILVITLYSGEETSDGKGFSMRITATTGSSRVSSNSRQMVVNHEEGAIQHPPTGRSEYSDNEISTFIFIPPTNFYNSKRVTLVTFVMNSLEGTSCYDYVLVYKLRTKDRDSSWEGSQSKDVDKICGDTSYKLWASDDVIMVIFRSDGSNSNAGFSILHADLPM</sequence>
<dbReference type="InterPro" id="IPR035914">
    <property type="entry name" value="Sperma_CUB_dom_sf"/>
</dbReference>